<keyword evidence="1 4" id="KW-0378">Hydrolase</keyword>
<evidence type="ECO:0000313" key="5">
    <source>
        <dbReference type="EMBL" id="SHI86065.1"/>
    </source>
</evidence>
<dbReference type="InterPro" id="IPR009164">
    <property type="entry name" value="FBPtase_class3"/>
</dbReference>
<dbReference type="HAMAP" id="MF_01854">
    <property type="entry name" value="FBPase_class3"/>
    <property type="match status" value="1"/>
</dbReference>
<dbReference type="EC" id="3.1.3.11" evidence="4"/>
<dbReference type="AlphaFoldDB" id="A0A1M6EKJ9"/>
<accession>A0A1M6EKJ9</accession>
<dbReference type="STRING" id="1121476.SAMN02745751_01230"/>
<dbReference type="GO" id="GO:0006094">
    <property type="term" value="P:gluconeogenesis"/>
    <property type="evidence" value="ECO:0007669"/>
    <property type="project" value="UniProtKB-UniRule"/>
</dbReference>
<reference evidence="5 6" key="1">
    <citation type="submission" date="2016-11" db="EMBL/GenBank/DDBJ databases">
        <authorList>
            <person name="Jaros S."/>
            <person name="Januszkiewicz K."/>
            <person name="Wedrychowicz H."/>
        </authorList>
    </citation>
    <scope>NUCLEOTIDE SEQUENCE [LARGE SCALE GENOMIC DNA]</scope>
    <source>
        <strain evidence="5 6">DSM 17477</strain>
    </source>
</reference>
<comment type="pathway">
    <text evidence="4">Carbohydrate biosynthesis; gluconeogenesis.</text>
</comment>
<name>A0A1M6EKJ9_9FIRM</name>
<evidence type="ECO:0000256" key="4">
    <source>
        <dbReference type="HAMAP-Rule" id="MF_01854"/>
    </source>
</evidence>
<dbReference type="Proteomes" id="UP000184052">
    <property type="component" value="Unassembled WGS sequence"/>
</dbReference>
<dbReference type="InterPro" id="IPR029052">
    <property type="entry name" value="Metallo-depent_PP-like"/>
</dbReference>
<dbReference type="EMBL" id="FQZL01000007">
    <property type="protein sequence ID" value="SHI86065.1"/>
    <property type="molecule type" value="Genomic_DNA"/>
</dbReference>
<keyword evidence="6" id="KW-1185">Reference proteome</keyword>
<dbReference type="GO" id="GO:0042132">
    <property type="term" value="F:fructose 1,6-bisphosphate 1-phosphatase activity"/>
    <property type="evidence" value="ECO:0007669"/>
    <property type="project" value="UniProtKB-UniRule"/>
</dbReference>
<protein>
    <recommendedName>
        <fullName evidence="4">Fructose-1,6-bisphosphatase class 3</fullName>
        <shortName evidence="4">FBPase class 3</shortName>
        <ecNumber evidence="4">3.1.3.11</ecNumber>
    </recommendedName>
    <alternativeName>
        <fullName evidence="4">D-fructose-1,6-bisphosphate 1-phosphohydrolase class 3</fullName>
    </alternativeName>
</protein>
<dbReference type="SUPFAM" id="SSF56300">
    <property type="entry name" value="Metallo-dependent phosphatases"/>
    <property type="match status" value="1"/>
</dbReference>
<keyword evidence="2 4" id="KW-0464">Manganese</keyword>
<dbReference type="Gene3D" id="3.60.21.10">
    <property type="match status" value="1"/>
</dbReference>
<dbReference type="PIRSF" id="PIRSF000906">
    <property type="entry name" value="FBPtase_Bacill"/>
    <property type="match status" value="1"/>
</dbReference>
<comment type="similarity">
    <text evidence="4">Belongs to the FBPase class 3 family.</text>
</comment>
<dbReference type="UniPathway" id="UPA00138"/>
<evidence type="ECO:0000256" key="2">
    <source>
        <dbReference type="ARBA" id="ARBA00023211"/>
    </source>
</evidence>
<organism evidence="5 6">
    <name type="scientific">Dethiosulfatibacter aminovorans DSM 17477</name>
    <dbReference type="NCBI Taxonomy" id="1121476"/>
    <lineage>
        <taxon>Bacteria</taxon>
        <taxon>Bacillati</taxon>
        <taxon>Bacillota</taxon>
        <taxon>Tissierellia</taxon>
        <taxon>Dethiosulfatibacter</taxon>
    </lineage>
</organism>
<gene>
    <name evidence="4" type="primary">fbp</name>
    <name evidence="5" type="ORF">SAMN02745751_01230</name>
</gene>
<comment type="cofactor">
    <cofactor evidence="4">
        <name>Mn(2+)</name>
        <dbReference type="ChEBI" id="CHEBI:29035"/>
    </cofactor>
</comment>
<dbReference type="Pfam" id="PF06874">
    <property type="entry name" value="FBPase_2"/>
    <property type="match status" value="1"/>
</dbReference>
<proteinExistence type="inferred from homology"/>
<evidence type="ECO:0000256" key="3">
    <source>
        <dbReference type="ARBA" id="ARBA00023277"/>
    </source>
</evidence>
<dbReference type="OrthoDB" id="9779903at2"/>
<comment type="catalytic activity">
    <reaction evidence="4">
        <text>beta-D-fructose 1,6-bisphosphate + H2O = beta-D-fructose 6-phosphate + phosphate</text>
        <dbReference type="Rhea" id="RHEA:11064"/>
        <dbReference type="ChEBI" id="CHEBI:15377"/>
        <dbReference type="ChEBI" id="CHEBI:32966"/>
        <dbReference type="ChEBI" id="CHEBI:43474"/>
        <dbReference type="ChEBI" id="CHEBI:57634"/>
        <dbReference type="EC" id="3.1.3.11"/>
    </reaction>
</comment>
<dbReference type="RefSeq" id="WP_073048644.1">
    <property type="nucleotide sequence ID" value="NZ_FQZL01000007.1"/>
</dbReference>
<evidence type="ECO:0000256" key="1">
    <source>
        <dbReference type="ARBA" id="ARBA00022801"/>
    </source>
</evidence>
<evidence type="ECO:0000313" key="6">
    <source>
        <dbReference type="Proteomes" id="UP000184052"/>
    </source>
</evidence>
<sequence length="650" mass="75823">MEKLNYYKLLSKQYRNIDEVSREIINLSAILSLPKGTEHFLTDIHGEYEAFSHVVRNASGTVKRKIEETFGDSIPVEDQEILASLVYYPKEKLVFLMKNGIVDEKWYRTTIYHLILLLRNAGYKYTRSKVRKSLPENFAYIIEELVQEKEVLESKKNYYKEIIKTIIRTEKANDFIVALADSIRRLVVDRLHLVGDIYDRGPGAHLIMDDLLKHHNVDIQWGNHDIIWMGAAAGSRACIANVLRICLRYGNLETLQDGYGINLLPLAQFAADTYRNDPVECFQPRVKTGHAFKERDLELMGKMQKAIAIIQFKLEGQIIKRQPSFKMEDRLLLDKMSKDRKTVTIDGREYEMKDSFFPTVYYDEPYELTDEENEVMEQLLINFKHSDKLQKHAEFLYSKGSIYLACNDNLLYHGCIPFTREGQFDTFEMNGRVYSGKALCDYFDERIRDAFFNQGLDSNFFNRNMVWYAWCGENSPLFGKSKMATFERYFIDEKETHKEEQNAYYLFRDDVEKCNMILEEFGLNAERGRIINGHVPVKTMKGENPVKAKGKMFVIDGGFSKAYQKTTGIAGYTLIFNSQAMILVSHEPFEDHKVTIKKNEDMVPQEVYVKKEHKRLLVEDTDKGRDMKATIQILNELLDAYRKGLIEQRF</sequence>
<keyword evidence="3 4" id="KW-0119">Carbohydrate metabolism</keyword>